<dbReference type="SMART" id="SM00388">
    <property type="entry name" value="HisKA"/>
    <property type="match status" value="1"/>
</dbReference>
<dbReference type="PROSITE" id="PS50005">
    <property type="entry name" value="TPR"/>
    <property type="match status" value="4"/>
</dbReference>
<protein>
    <recommendedName>
        <fullName evidence="2">histidine kinase</fullName>
        <ecNumber evidence="2">2.7.13.3</ecNumber>
    </recommendedName>
</protein>
<keyword evidence="7" id="KW-0802">TPR repeat</keyword>
<keyword evidence="4" id="KW-0808">Transferase</keyword>
<feature type="repeat" description="TPR" evidence="7">
    <location>
        <begin position="198"/>
        <end position="231"/>
    </location>
</feature>
<keyword evidence="3" id="KW-0597">Phosphoprotein</keyword>
<evidence type="ECO:0000256" key="4">
    <source>
        <dbReference type="ARBA" id="ARBA00022679"/>
    </source>
</evidence>
<dbReference type="InterPro" id="IPR019734">
    <property type="entry name" value="TPR_rpt"/>
</dbReference>
<reference evidence="11 12" key="1">
    <citation type="submission" date="2017-05" db="EMBL/GenBank/DDBJ databases">
        <authorList>
            <person name="Varghese N."/>
            <person name="Submissions S."/>
        </authorList>
    </citation>
    <scope>NUCLEOTIDE SEQUENCE [LARGE SCALE GENOMIC DNA]</scope>
    <source>
        <strain evidence="11 12">DSM 21194</strain>
    </source>
</reference>
<dbReference type="SUPFAM" id="SSF48452">
    <property type="entry name" value="TPR-like"/>
    <property type="match status" value="3"/>
</dbReference>
<dbReference type="Pfam" id="PF17874">
    <property type="entry name" value="TPR_MalT"/>
    <property type="match status" value="1"/>
</dbReference>
<evidence type="ECO:0000256" key="6">
    <source>
        <dbReference type="ARBA" id="ARBA00023012"/>
    </source>
</evidence>
<feature type="repeat" description="TPR" evidence="7">
    <location>
        <begin position="278"/>
        <end position="311"/>
    </location>
</feature>
<dbReference type="Gene3D" id="1.10.287.130">
    <property type="match status" value="1"/>
</dbReference>
<dbReference type="Pfam" id="PF02518">
    <property type="entry name" value="HATPase_c"/>
    <property type="match status" value="1"/>
</dbReference>
<dbReference type="EC" id="2.7.13.3" evidence="2"/>
<dbReference type="InterPro" id="IPR036890">
    <property type="entry name" value="HATPase_C_sf"/>
</dbReference>
<comment type="catalytic activity">
    <reaction evidence="1">
        <text>ATP + protein L-histidine = ADP + protein N-phospho-L-histidine.</text>
        <dbReference type="EC" id="2.7.13.3"/>
    </reaction>
</comment>
<feature type="domain" description="Histidine kinase" evidence="10">
    <location>
        <begin position="488"/>
        <end position="704"/>
    </location>
</feature>
<dbReference type="PROSITE" id="PS50109">
    <property type="entry name" value="HIS_KIN"/>
    <property type="match status" value="1"/>
</dbReference>
<proteinExistence type="predicted"/>
<sequence length="704" mass="79483">MRLVSLILFLFVVVFSAPGQIKQQPAPSEKQAQAFSMNDRIMLIVGRADSLKKVGEIQESIQLLKKTQPVVESVGKSNLEQLVKIQLADSYLSNNNPDSAEKILAGLLNKFSEMAKKAEVLTLLGRSYMDMGRYEEAIARQEEASALVDSVRQPRIYGRILLNKGTVHEETGNFGSAFNHYLRSIDIAEATADSVLLATALNNIGVAYNNYGQYEEAEHHLQQAIKMNRQINNRVGLLRSVVNLAISQDQLGNFDRSISLYQRAVKLDEEVRKNTPPFQIYYNMGQLYKKKGELDKAEAYYLQSLEYCKKAGIPQGLIYNYGGLANVAELRGNFSKSENYYKRALNIARKISIAPLERDALESLYDLMKSQGAYEEALNYHEKFVVISDSLQNVSRQQEIEKAETKLGLRRQEEINQLLQEKQEQQQARIAVQNWMIGGTVAIIFIISILLLLLSRYNAEKKKANAKLESQQRQLRELNQVKDKILAIISHDLRSPMASMKVMLQMLERKKLSREEVEEVSTSLKMRISQNINMMDNLLAWAREQMSGLEVNTISLKAHDIVEEVIKNFEFQAQGKKISLRNEVPDHIQVQADLNLFSLVVRNLLSNSIKFSHEGDDVVVRTAENTDGSVVFEVADQGIGISEEDREWLFSEGGKPRLGTNNESGSGLGLQLCREFLEKQDGEIAVESREGEGTTFKFSLPKAS</sequence>
<dbReference type="InterPro" id="IPR011990">
    <property type="entry name" value="TPR-like_helical_dom_sf"/>
</dbReference>
<evidence type="ECO:0000256" key="9">
    <source>
        <dbReference type="SAM" id="Phobius"/>
    </source>
</evidence>
<dbReference type="InterPro" id="IPR004358">
    <property type="entry name" value="Sig_transdc_His_kin-like_C"/>
</dbReference>
<keyword evidence="5 11" id="KW-0418">Kinase</keyword>
<name>A0A521CLU2_9BACT</name>
<evidence type="ECO:0000256" key="7">
    <source>
        <dbReference type="PROSITE-ProRule" id="PRU00339"/>
    </source>
</evidence>
<dbReference type="AlphaFoldDB" id="A0A521CLU2"/>
<feature type="repeat" description="TPR" evidence="7">
    <location>
        <begin position="238"/>
        <end position="271"/>
    </location>
</feature>
<keyword evidence="9" id="KW-0812">Transmembrane</keyword>
<keyword evidence="9" id="KW-0472">Membrane</keyword>
<dbReference type="SUPFAM" id="SSF47384">
    <property type="entry name" value="Homodimeric domain of signal transducing histidine kinase"/>
    <property type="match status" value="1"/>
</dbReference>
<dbReference type="Pfam" id="PF13424">
    <property type="entry name" value="TPR_12"/>
    <property type="match status" value="1"/>
</dbReference>
<organism evidence="11 12">
    <name type="scientific">Fodinibius sediminis</name>
    <dbReference type="NCBI Taxonomy" id="1214077"/>
    <lineage>
        <taxon>Bacteria</taxon>
        <taxon>Pseudomonadati</taxon>
        <taxon>Balneolota</taxon>
        <taxon>Balneolia</taxon>
        <taxon>Balneolales</taxon>
        <taxon>Balneolaceae</taxon>
        <taxon>Fodinibius</taxon>
    </lineage>
</organism>
<dbReference type="PANTHER" id="PTHR43711:SF1">
    <property type="entry name" value="HISTIDINE KINASE 1"/>
    <property type="match status" value="1"/>
</dbReference>
<keyword evidence="8" id="KW-0175">Coiled coil</keyword>
<evidence type="ECO:0000256" key="5">
    <source>
        <dbReference type="ARBA" id="ARBA00022777"/>
    </source>
</evidence>
<dbReference type="Gene3D" id="1.25.40.10">
    <property type="entry name" value="Tetratricopeptide repeat domain"/>
    <property type="match status" value="3"/>
</dbReference>
<accession>A0A521CLU2</accession>
<dbReference type="SMART" id="SM00028">
    <property type="entry name" value="TPR"/>
    <property type="match status" value="6"/>
</dbReference>
<keyword evidence="12" id="KW-1185">Reference proteome</keyword>
<dbReference type="CDD" id="cd00082">
    <property type="entry name" value="HisKA"/>
    <property type="match status" value="1"/>
</dbReference>
<dbReference type="InterPro" id="IPR005467">
    <property type="entry name" value="His_kinase_dom"/>
</dbReference>
<gene>
    <name evidence="11" type="ORF">SAMN06265218_106191</name>
</gene>
<keyword evidence="9" id="KW-1133">Transmembrane helix</keyword>
<dbReference type="PANTHER" id="PTHR43711">
    <property type="entry name" value="TWO-COMPONENT HISTIDINE KINASE"/>
    <property type="match status" value="1"/>
</dbReference>
<feature type="transmembrane region" description="Helical" evidence="9">
    <location>
        <begin position="435"/>
        <end position="454"/>
    </location>
</feature>
<feature type="repeat" description="TPR" evidence="7">
    <location>
        <begin position="118"/>
        <end position="151"/>
    </location>
</feature>
<dbReference type="InterPro" id="IPR041617">
    <property type="entry name" value="TPR_MalT"/>
</dbReference>
<dbReference type="Gene3D" id="3.30.565.10">
    <property type="entry name" value="Histidine kinase-like ATPase, C-terminal domain"/>
    <property type="match status" value="1"/>
</dbReference>
<evidence type="ECO:0000256" key="2">
    <source>
        <dbReference type="ARBA" id="ARBA00012438"/>
    </source>
</evidence>
<dbReference type="InterPro" id="IPR003594">
    <property type="entry name" value="HATPase_dom"/>
</dbReference>
<dbReference type="Pfam" id="PF00512">
    <property type="entry name" value="HisKA"/>
    <property type="match status" value="1"/>
</dbReference>
<evidence type="ECO:0000313" key="12">
    <source>
        <dbReference type="Proteomes" id="UP000317593"/>
    </source>
</evidence>
<dbReference type="PROSITE" id="PS50293">
    <property type="entry name" value="TPR_REGION"/>
    <property type="match status" value="1"/>
</dbReference>
<dbReference type="PRINTS" id="PR00344">
    <property type="entry name" value="BCTRLSENSOR"/>
</dbReference>
<dbReference type="InterPro" id="IPR050736">
    <property type="entry name" value="Sensor_HK_Regulatory"/>
</dbReference>
<dbReference type="GO" id="GO:0000155">
    <property type="term" value="F:phosphorelay sensor kinase activity"/>
    <property type="evidence" value="ECO:0007669"/>
    <property type="project" value="InterPro"/>
</dbReference>
<evidence type="ECO:0000256" key="8">
    <source>
        <dbReference type="SAM" id="Coils"/>
    </source>
</evidence>
<keyword evidence="6" id="KW-0902">Two-component regulatory system</keyword>
<evidence type="ECO:0000256" key="1">
    <source>
        <dbReference type="ARBA" id="ARBA00000085"/>
    </source>
</evidence>
<dbReference type="InterPro" id="IPR036097">
    <property type="entry name" value="HisK_dim/P_sf"/>
</dbReference>
<dbReference type="InterPro" id="IPR003661">
    <property type="entry name" value="HisK_dim/P_dom"/>
</dbReference>
<evidence type="ECO:0000313" key="11">
    <source>
        <dbReference type="EMBL" id="SMO60412.1"/>
    </source>
</evidence>
<dbReference type="EMBL" id="FXTH01000006">
    <property type="protein sequence ID" value="SMO60412.1"/>
    <property type="molecule type" value="Genomic_DNA"/>
</dbReference>
<dbReference type="Proteomes" id="UP000317593">
    <property type="component" value="Unassembled WGS sequence"/>
</dbReference>
<evidence type="ECO:0000259" key="10">
    <source>
        <dbReference type="PROSITE" id="PS50109"/>
    </source>
</evidence>
<dbReference type="SUPFAM" id="SSF55874">
    <property type="entry name" value="ATPase domain of HSP90 chaperone/DNA topoisomerase II/histidine kinase"/>
    <property type="match status" value="1"/>
</dbReference>
<dbReference type="SMART" id="SM00387">
    <property type="entry name" value="HATPase_c"/>
    <property type="match status" value="1"/>
</dbReference>
<evidence type="ECO:0000256" key="3">
    <source>
        <dbReference type="ARBA" id="ARBA00022553"/>
    </source>
</evidence>
<feature type="coiled-coil region" evidence="8">
    <location>
        <begin position="454"/>
        <end position="488"/>
    </location>
</feature>